<accession>A0A0U1M6Z3</accession>
<dbReference type="STRING" id="28573.A0A0U1M6Z3"/>
<dbReference type="SUPFAM" id="SSF56425">
    <property type="entry name" value="Succinate dehydrogenase/fumarate reductase flavoprotein, catalytic domain"/>
    <property type="match status" value="1"/>
</dbReference>
<dbReference type="InterPro" id="IPR036188">
    <property type="entry name" value="FAD/NAD-bd_sf"/>
</dbReference>
<evidence type="ECO:0000256" key="2">
    <source>
        <dbReference type="ARBA" id="ARBA00022630"/>
    </source>
</evidence>
<protein>
    <recommendedName>
        <fullName evidence="5">FAD-dependent oxidoreductase 2 FAD-binding domain-containing protein</fullName>
    </recommendedName>
</protein>
<dbReference type="InterPro" id="IPR050315">
    <property type="entry name" value="FAD-oxidoreductase_2"/>
</dbReference>
<proteinExistence type="predicted"/>
<dbReference type="InterPro" id="IPR003953">
    <property type="entry name" value="FAD-dep_OxRdtase_2_FAD-bd"/>
</dbReference>
<dbReference type="Proteomes" id="UP000054383">
    <property type="component" value="Unassembled WGS sequence"/>
</dbReference>
<dbReference type="PANTHER" id="PTHR43400">
    <property type="entry name" value="FUMARATE REDUCTASE"/>
    <property type="match status" value="1"/>
</dbReference>
<dbReference type="AlphaFoldDB" id="A0A0U1M6Z3"/>
<dbReference type="Gene3D" id="3.50.50.60">
    <property type="entry name" value="FAD/NAD(P)-binding domain"/>
    <property type="match status" value="1"/>
</dbReference>
<name>A0A0U1M6Z3_TALIS</name>
<dbReference type="InterPro" id="IPR027477">
    <property type="entry name" value="Succ_DH/fumarate_Rdtase_cat_sf"/>
</dbReference>
<evidence type="ECO:0000256" key="4">
    <source>
        <dbReference type="ARBA" id="ARBA00023002"/>
    </source>
</evidence>
<evidence type="ECO:0000313" key="7">
    <source>
        <dbReference type="Proteomes" id="UP000054383"/>
    </source>
</evidence>
<dbReference type="OrthoDB" id="7777654at2759"/>
<organism evidence="6 7">
    <name type="scientific">Talaromyces islandicus</name>
    <name type="common">Penicillium islandicum</name>
    <dbReference type="NCBI Taxonomy" id="28573"/>
    <lineage>
        <taxon>Eukaryota</taxon>
        <taxon>Fungi</taxon>
        <taxon>Dikarya</taxon>
        <taxon>Ascomycota</taxon>
        <taxon>Pezizomycotina</taxon>
        <taxon>Eurotiomycetes</taxon>
        <taxon>Eurotiomycetidae</taxon>
        <taxon>Eurotiales</taxon>
        <taxon>Trichocomaceae</taxon>
        <taxon>Talaromyces</taxon>
        <taxon>Talaromyces sect. Islandici</taxon>
    </lineage>
</organism>
<keyword evidence="7" id="KW-1185">Reference proteome</keyword>
<evidence type="ECO:0000256" key="1">
    <source>
        <dbReference type="ARBA" id="ARBA00001974"/>
    </source>
</evidence>
<keyword evidence="2" id="KW-0285">Flavoprotein</keyword>
<dbReference type="EMBL" id="CVMT01000009">
    <property type="protein sequence ID" value="CRG91317.1"/>
    <property type="molecule type" value="Genomic_DNA"/>
</dbReference>
<keyword evidence="4" id="KW-0560">Oxidoreductase</keyword>
<dbReference type="Gene3D" id="3.90.700.10">
    <property type="entry name" value="Succinate dehydrogenase/fumarate reductase flavoprotein, catalytic domain"/>
    <property type="match status" value="1"/>
</dbReference>
<dbReference type="GO" id="GO:0016491">
    <property type="term" value="F:oxidoreductase activity"/>
    <property type="evidence" value="ECO:0007669"/>
    <property type="project" value="UniProtKB-KW"/>
</dbReference>
<dbReference type="PANTHER" id="PTHR43400:SF7">
    <property type="entry name" value="FAD-DEPENDENT OXIDOREDUCTASE 2 FAD BINDING DOMAIN-CONTAINING PROTEIN"/>
    <property type="match status" value="1"/>
</dbReference>
<gene>
    <name evidence="6" type="ORF">PISL3812_08365</name>
</gene>
<sequence length="524" mass="56955">MSLPSQVDILVIGSGNAGFSAAISAAQSSPSLRIILIDKCPESWSGGNSYFTAGAMRTAHTGLNDLLPLVNNVDQNLAKIIDLSPYRTTDFEKDIQRICWGRSDPQLSKILIGDSREVIQWLKEVVGVRFQLSFNRQAFLVDGRHKFWGGLALKTEDGGKGLIEDHKRAARQHGVDVFYETAARELHANPQTGAINGVTVFHNGQQKEIRAKAVILAAGGFESNARMRTQYLGPGWDLAYVRGTPFNTGDCLEMAIRDVSAKQAGNWSGCHATCWDANADPNTGNREISNEFTKSGYPLGLMINTKGERFVDEGIDFRNYTYAIFGRAILQQPEGTAFQVWDSNMISWLRSEEYRDGIVKKIYGNTIEELADKCTAEGLKDKAEFIKTLKEYNNAVYEYRKENPRAKWDPAIKDGVSTQSSSTKLALPKSNWASPIDKGPFLAVKVTGGITFTFGGLAVNPETAAVVSSATNAEIPGLYSVGEMLGGLFYGNYPGGSGLTSGAVFGRRAGKAAAASISCGQSRL</sequence>
<evidence type="ECO:0000256" key="3">
    <source>
        <dbReference type="ARBA" id="ARBA00022827"/>
    </source>
</evidence>
<reference evidence="6 7" key="1">
    <citation type="submission" date="2015-04" db="EMBL/GenBank/DDBJ databases">
        <authorList>
            <person name="Syromyatnikov M.Y."/>
            <person name="Popov V.N."/>
        </authorList>
    </citation>
    <scope>NUCLEOTIDE SEQUENCE [LARGE SCALE GENOMIC DNA]</scope>
    <source>
        <strain evidence="6">WF-38-12</strain>
    </source>
</reference>
<dbReference type="SUPFAM" id="SSF51905">
    <property type="entry name" value="FAD/NAD(P)-binding domain"/>
    <property type="match status" value="1"/>
</dbReference>
<comment type="cofactor">
    <cofactor evidence="1">
        <name>FAD</name>
        <dbReference type="ChEBI" id="CHEBI:57692"/>
    </cofactor>
</comment>
<feature type="domain" description="FAD-dependent oxidoreductase 2 FAD-binding" evidence="5">
    <location>
        <begin position="8"/>
        <end position="497"/>
    </location>
</feature>
<dbReference type="Pfam" id="PF00890">
    <property type="entry name" value="FAD_binding_2"/>
    <property type="match status" value="1"/>
</dbReference>
<evidence type="ECO:0000313" key="6">
    <source>
        <dbReference type="EMBL" id="CRG91317.1"/>
    </source>
</evidence>
<dbReference type="OMA" id="WGGMSLK"/>
<keyword evidence="3" id="KW-0274">FAD</keyword>
<evidence type="ECO:0000259" key="5">
    <source>
        <dbReference type="Pfam" id="PF00890"/>
    </source>
</evidence>
<dbReference type="NCBIfam" id="NF006130">
    <property type="entry name" value="PRK08274.1"/>
    <property type="match status" value="1"/>
</dbReference>